<dbReference type="EMBL" id="BK016159">
    <property type="protein sequence ID" value="DAF99010.1"/>
    <property type="molecule type" value="Genomic_DNA"/>
</dbReference>
<name>A0A8S5UX84_9CAUD</name>
<reference evidence="1" key="1">
    <citation type="journal article" date="2021" name="Proc. Natl. Acad. Sci. U.S.A.">
        <title>A Catalog of Tens of Thousands of Viruses from Human Metagenomes Reveals Hidden Associations with Chronic Diseases.</title>
        <authorList>
            <person name="Tisza M.J."/>
            <person name="Buck C.B."/>
        </authorList>
    </citation>
    <scope>NUCLEOTIDE SEQUENCE</scope>
    <source>
        <strain evidence="1">CtDmR33</strain>
    </source>
</reference>
<evidence type="ECO:0000313" key="1">
    <source>
        <dbReference type="EMBL" id="DAF99010.1"/>
    </source>
</evidence>
<organism evidence="1">
    <name type="scientific">Siphoviridae sp. ctDmR33</name>
    <dbReference type="NCBI Taxonomy" id="2825389"/>
    <lineage>
        <taxon>Viruses</taxon>
        <taxon>Duplodnaviria</taxon>
        <taxon>Heunggongvirae</taxon>
        <taxon>Uroviricota</taxon>
        <taxon>Caudoviricetes</taxon>
    </lineage>
</organism>
<proteinExistence type="predicted"/>
<protein>
    <submittedName>
        <fullName evidence="1">Uncharacterized protein</fullName>
    </submittedName>
</protein>
<accession>A0A8S5UX84</accession>
<sequence>MRIIDALGNEITAPNLENGRLIEEQIVKVHHAATEAVEEVYHYVTVAEYPNGGKDIERVIDVPGVPAQEAWDEYETVQRYVEFSAAEKIKNQIAALKQKLAQTDYITAKAVDAMTSADSLTALLTALKDIRMEYADVLAQRATWRAEINELEAEGDDA</sequence>